<dbReference type="AlphaFoldDB" id="A0A4C1TJW4"/>
<protein>
    <submittedName>
        <fullName evidence="1">Uncharacterized protein</fullName>
    </submittedName>
</protein>
<proteinExistence type="predicted"/>
<comment type="caution">
    <text evidence="1">The sequence shown here is derived from an EMBL/GenBank/DDBJ whole genome shotgun (WGS) entry which is preliminary data.</text>
</comment>
<gene>
    <name evidence="1" type="ORF">EVAR_9667_1</name>
</gene>
<dbReference type="EMBL" id="BGZK01000066">
    <property type="protein sequence ID" value="GBP14773.1"/>
    <property type="molecule type" value="Genomic_DNA"/>
</dbReference>
<keyword evidence="2" id="KW-1185">Reference proteome</keyword>
<evidence type="ECO:0000313" key="2">
    <source>
        <dbReference type="Proteomes" id="UP000299102"/>
    </source>
</evidence>
<organism evidence="1 2">
    <name type="scientific">Eumeta variegata</name>
    <name type="common">Bagworm moth</name>
    <name type="synonym">Eumeta japonica</name>
    <dbReference type="NCBI Taxonomy" id="151549"/>
    <lineage>
        <taxon>Eukaryota</taxon>
        <taxon>Metazoa</taxon>
        <taxon>Ecdysozoa</taxon>
        <taxon>Arthropoda</taxon>
        <taxon>Hexapoda</taxon>
        <taxon>Insecta</taxon>
        <taxon>Pterygota</taxon>
        <taxon>Neoptera</taxon>
        <taxon>Endopterygota</taxon>
        <taxon>Lepidoptera</taxon>
        <taxon>Glossata</taxon>
        <taxon>Ditrysia</taxon>
        <taxon>Tineoidea</taxon>
        <taxon>Psychidae</taxon>
        <taxon>Oiketicinae</taxon>
        <taxon>Eumeta</taxon>
    </lineage>
</organism>
<dbReference type="Proteomes" id="UP000299102">
    <property type="component" value="Unassembled WGS sequence"/>
</dbReference>
<evidence type="ECO:0000313" key="1">
    <source>
        <dbReference type="EMBL" id="GBP14773.1"/>
    </source>
</evidence>
<accession>A0A4C1TJW4</accession>
<sequence>MIELQATNERQPISFHASILWLGDQPKNQKITMPHQSELTNEFSTYVKQEEFVVCLRAHVKLPAWNPDFVMQWWSWSLTDQQDPHLTSVLK</sequence>
<name>A0A4C1TJW4_EUMVA</name>
<reference evidence="1 2" key="1">
    <citation type="journal article" date="2019" name="Commun. Biol.">
        <title>The bagworm genome reveals a unique fibroin gene that provides high tensile strength.</title>
        <authorList>
            <person name="Kono N."/>
            <person name="Nakamura H."/>
            <person name="Ohtoshi R."/>
            <person name="Tomita M."/>
            <person name="Numata K."/>
            <person name="Arakawa K."/>
        </authorList>
    </citation>
    <scope>NUCLEOTIDE SEQUENCE [LARGE SCALE GENOMIC DNA]</scope>
</reference>